<feature type="region of interest" description="Disordered" evidence="1">
    <location>
        <begin position="104"/>
        <end position="135"/>
    </location>
</feature>
<dbReference type="PANTHER" id="PTHR39431:SF1">
    <property type="entry name" value="FRPA_C-RELATED PROTEIN"/>
    <property type="match status" value="1"/>
</dbReference>
<protein>
    <recommendedName>
        <fullName evidence="4">VCBS repeat-containing protein</fullName>
    </recommendedName>
</protein>
<dbReference type="OrthoDB" id="5936526at2"/>
<dbReference type="EMBL" id="FNAG01000002">
    <property type="protein sequence ID" value="SDD46048.1"/>
    <property type="molecule type" value="Genomic_DNA"/>
</dbReference>
<keyword evidence="3" id="KW-1185">Reference proteome</keyword>
<dbReference type="STRING" id="265719.SAMN04488509_102542"/>
<feature type="compositionally biased region" description="Basic and acidic residues" evidence="1">
    <location>
        <begin position="298"/>
        <end position="310"/>
    </location>
</feature>
<dbReference type="PANTHER" id="PTHR39431">
    <property type="entry name" value="FRPA/C-RELATED PROTEIN"/>
    <property type="match status" value="1"/>
</dbReference>
<feature type="region of interest" description="Disordered" evidence="1">
    <location>
        <begin position="291"/>
        <end position="312"/>
    </location>
</feature>
<evidence type="ECO:0000256" key="1">
    <source>
        <dbReference type="SAM" id="MobiDB-lite"/>
    </source>
</evidence>
<reference evidence="2 3" key="1">
    <citation type="submission" date="2016-10" db="EMBL/GenBank/DDBJ databases">
        <authorList>
            <person name="de Groot N.N."/>
        </authorList>
    </citation>
    <scope>NUCLEOTIDE SEQUENCE [LARGE SCALE GENOMIC DNA]</scope>
    <source>
        <strain evidence="2 3">DSM 16957</strain>
    </source>
</reference>
<evidence type="ECO:0000313" key="3">
    <source>
        <dbReference type="Proteomes" id="UP000199603"/>
    </source>
</evidence>
<organism evidence="2 3">
    <name type="scientific">Aquimonas voraii</name>
    <dbReference type="NCBI Taxonomy" id="265719"/>
    <lineage>
        <taxon>Bacteria</taxon>
        <taxon>Pseudomonadati</taxon>
        <taxon>Pseudomonadota</taxon>
        <taxon>Gammaproteobacteria</taxon>
        <taxon>Lysobacterales</taxon>
        <taxon>Lysobacteraceae</taxon>
        <taxon>Aquimonas</taxon>
    </lineage>
</organism>
<name>A0A1G6UXN0_9GAMM</name>
<dbReference type="Proteomes" id="UP000199603">
    <property type="component" value="Unassembled WGS sequence"/>
</dbReference>
<feature type="compositionally biased region" description="Polar residues" evidence="1">
    <location>
        <begin position="104"/>
        <end position="114"/>
    </location>
</feature>
<evidence type="ECO:0000313" key="2">
    <source>
        <dbReference type="EMBL" id="SDD46048.1"/>
    </source>
</evidence>
<dbReference type="RefSeq" id="WP_091240665.1">
    <property type="nucleotide sequence ID" value="NZ_FNAG01000002.1"/>
</dbReference>
<proteinExistence type="predicted"/>
<accession>A0A1G6UXN0</accession>
<evidence type="ECO:0008006" key="4">
    <source>
        <dbReference type="Google" id="ProtNLM"/>
    </source>
</evidence>
<sequence length="370" mass="39681">MRIVATELQLASAREFRQTETREERLDLRIGPSPAQARPEVELSARGRELALQVGAGESPLLAPEEVAATDEAGARNDPNLSLLIRLIETLTGRPVKLFDASQLNASGGTDSTQPAASASASPPPAPAESDPGFSLDYQYRATRSEYERTSVSAQGEVLTADGARIRFSLDLSMERAYSETVELRLQAGAAAQRKDPLVINFDGRAAQLSDQRFAFDLDADGQTEALPMLRSGSGFLAFDRNVDGRVNDGSELFGAKTGDGFGELLAFDSDGNGWIDSGDTIFGRLRVWMPDPTAPETGKRSREEEERRNGSQLLTLEEAGVAAISLRPISSAFELRGANNSDLGQVRSTSLYLSTAATAGVVQQIDLSV</sequence>
<gene>
    <name evidence="2" type="ORF">SAMN04488509_102542</name>
</gene>
<dbReference type="AlphaFoldDB" id="A0A1G6UXN0"/>